<keyword evidence="5 9" id="KW-0694">RNA-binding</keyword>
<accession>A0A9N6YJB8</accession>
<reference evidence="10" key="1">
    <citation type="journal article" date="2022" name="bioRxiv">
        <title>Unlocking the hidden genetic diversity of varicosaviruses, the neglected plant rhabdoviruses.</title>
        <authorList>
            <person name="Bejerman N."/>
            <person name="Dietzgen R.G."/>
            <person name="Debat H."/>
        </authorList>
    </citation>
    <scope>NUCLEOTIDE SEQUENCE</scope>
</reference>
<dbReference type="GO" id="GO:0030430">
    <property type="term" value="C:host cell cytoplasm"/>
    <property type="evidence" value="ECO:0007669"/>
    <property type="project" value="UniProtKB-SubCell"/>
</dbReference>
<keyword evidence="4 9" id="KW-0946">Virion</keyword>
<comment type="subcellular location">
    <subcellularLocation>
        <location evidence="9">Virion</location>
    </subcellularLocation>
    <subcellularLocation>
        <location evidence="9">Host cytoplasm</location>
    </subcellularLocation>
</comment>
<dbReference type="GO" id="GO:1990904">
    <property type="term" value="C:ribonucleoprotein complex"/>
    <property type="evidence" value="ECO:0007669"/>
    <property type="project" value="UniProtKB-UniRule"/>
</dbReference>
<evidence type="ECO:0000256" key="5">
    <source>
        <dbReference type="ARBA" id="ARBA00022884"/>
    </source>
</evidence>
<dbReference type="Pfam" id="PF03216">
    <property type="entry name" value="Rhabdo_ncap_2"/>
    <property type="match status" value="1"/>
</dbReference>
<evidence type="ECO:0000256" key="7">
    <source>
        <dbReference type="ARBA" id="ARBA00023274"/>
    </source>
</evidence>
<proteinExistence type="inferred from homology"/>
<evidence type="ECO:0000256" key="8">
    <source>
        <dbReference type="ARBA" id="ARBA00033344"/>
    </source>
</evidence>
<dbReference type="GO" id="GO:0019013">
    <property type="term" value="C:viral nucleocapsid"/>
    <property type="evidence" value="ECO:0007669"/>
    <property type="project" value="UniProtKB-UniRule"/>
</dbReference>
<keyword evidence="9" id="KW-1035">Host cytoplasm</keyword>
<evidence type="ECO:0000256" key="4">
    <source>
        <dbReference type="ARBA" id="ARBA00022844"/>
    </source>
</evidence>
<evidence type="ECO:0000256" key="1">
    <source>
        <dbReference type="ARBA" id="ARBA00014389"/>
    </source>
</evidence>
<comment type="function">
    <text evidence="9">Encapsidates the genome, protecting it from nucleases. The encapsidated genomic RNA is termed the nucleocapsid (NC) and serves as template for viral transcription and replication.</text>
</comment>
<evidence type="ECO:0000256" key="2">
    <source>
        <dbReference type="ARBA" id="ARBA00022497"/>
    </source>
</evidence>
<comment type="subunit">
    <text evidence="9">Homomultimerizes to form the nucleocapsid. Binds to viral genomic RNA.</text>
</comment>
<dbReference type="GO" id="GO:0019029">
    <property type="term" value="C:helical viral capsid"/>
    <property type="evidence" value="ECO:0007669"/>
    <property type="project" value="UniProtKB-UniRule"/>
</dbReference>
<sequence length="430" mass="49816">METEDILTTLQSAGRAVRQIQEEPPENELRIDRQIVNKRTQRDNELAARIMHAVQTRKVVQKFTDIADISSAMDVITRWEDDELGQLKTVRVKRISRGINSLAFAEQTFNDLHTRLTEETIGRLFFLAYNLRDQVGRYVFSPFDDRLCDYLSEVHLEELSKRPILTSIDYTPVRSLCEDHEEEKIEIALNAYCFISASYFRLFTRDASNYAPVGAKLASTFYSLYKQEFLLENFHPSLPVIEAIKLFMGSHDLMKNTFYNMLYSGDSNPYGREIKAFLYRTHVKYTGLHCFTLFTRVADAYKLSGNELANYLNIRKFAKELEHIKLLINNCSRCEEGQTPRIMWKYARIFDTRFFSTLQTKNCKEFVATLGFMLQGGQGGRENEDVMRIAQIQKLPQNDLNHCSSLADAARAFILHEQADNHMEGIVKII</sequence>
<dbReference type="GO" id="GO:0003723">
    <property type="term" value="F:RNA binding"/>
    <property type="evidence" value="ECO:0007669"/>
    <property type="project" value="UniProtKB-UniRule"/>
</dbReference>
<dbReference type="InterPro" id="IPR004902">
    <property type="entry name" value="Rhabdo_ncap_2"/>
</dbReference>
<protein>
    <recommendedName>
        <fullName evidence="1 9">Nucleoprotein</fullName>
        <shortName evidence="9">NP</shortName>
        <shortName evidence="9">Protein N</shortName>
    </recommendedName>
    <alternativeName>
        <fullName evidence="8 9">Nucleocapsid protein</fullName>
    </alternativeName>
</protein>
<keyword evidence="2 9" id="KW-1139">Helical capsid protein</keyword>
<keyword evidence="7 9" id="KW-0687">Ribonucleoprotein</keyword>
<name>A0A9N6YJB8_9RHAB</name>
<evidence type="ECO:0000256" key="6">
    <source>
        <dbReference type="ARBA" id="ARBA00023086"/>
    </source>
</evidence>
<organism evidence="10">
    <name type="scientific">Melilotus virus 1_Alb</name>
    <dbReference type="NCBI Taxonomy" id="2977975"/>
    <lineage>
        <taxon>Viruses</taxon>
        <taxon>Riboviria</taxon>
        <taxon>Orthornavirae</taxon>
        <taxon>Negarnaviricota</taxon>
        <taxon>Haploviricotina</taxon>
        <taxon>Monjiviricetes</taxon>
        <taxon>Mononegavirales</taxon>
        <taxon>Rhabdoviridae</taxon>
    </lineage>
</organism>
<dbReference type="EMBL" id="BK061785">
    <property type="protein sequence ID" value="DAZ90755.1"/>
    <property type="molecule type" value="Viral_cRNA"/>
</dbReference>
<evidence type="ECO:0000256" key="9">
    <source>
        <dbReference type="RuleBase" id="RU369108"/>
    </source>
</evidence>
<comment type="similarity">
    <text evidence="9">Belongs to the nucleorhabdovirus nucleocapsid protein family.</text>
</comment>
<evidence type="ECO:0000313" key="10">
    <source>
        <dbReference type="EMBL" id="DAZ90755.1"/>
    </source>
</evidence>
<keyword evidence="3 9" id="KW-0167">Capsid protein</keyword>
<keyword evidence="6 9" id="KW-0543">Viral nucleoprotein</keyword>
<evidence type="ECO:0000256" key="3">
    <source>
        <dbReference type="ARBA" id="ARBA00022561"/>
    </source>
</evidence>